<feature type="transmembrane region" description="Helical" evidence="3">
    <location>
        <begin position="51"/>
        <end position="76"/>
    </location>
</feature>
<keyword evidence="3" id="KW-0812">Transmembrane</keyword>
<dbReference type="Proteomes" id="UP000294530">
    <property type="component" value="Unassembled WGS sequence"/>
</dbReference>
<evidence type="ECO:0000256" key="3">
    <source>
        <dbReference type="SAM" id="Phobius"/>
    </source>
</evidence>
<evidence type="ECO:0000256" key="2">
    <source>
        <dbReference type="SAM" id="MobiDB-lite"/>
    </source>
</evidence>
<feature type="region of interest" description="Disordered" evidence="2">
    <location>
        <begin position="550"/>
        <end position="570"/>
    </location>
</feature>
<dbReference type="PANTHER" id="PTHR36535:SF1">
    <property type="entry name" value="DUF1772 DOMAIN-CONTAINING PROTEIN"/>
    <property type="match status" value="1"/>
</dbReference>
<reference evidence="4 5" key="1">
    <citation type="journal article" date="2021" name="Genome Biol.">
        <title>AFLAP: assembly-free linkage analysis pipeline using k-mers from genome sequencing data.</title>
        <authorList>
            <person name="Fletcher K."/>
            <person name="Zhang L."/>
            <person name="Gil J."/>
            <person name="Han R."/>
            <person name="Cavanaugh K."/>
            <person name="Michelmore R."/>
        </authorList>
    </citation>
    <scope>NUCLEOTIDE SEQUENCE [LARGE SCALE GENOMIC DNA]</scope>
    <source>
        <strain evidence="4 5">SF5</strain>
    </source>
</reference>
<organism evidence="4 5">
    <name type="scientific">Bremia lactucae</name>
    <name type="common">Lettuce downy mildew</name>
    <dbReference type="NCBI Taxonomy" id="4779"/>
    <lineage>
        <taxon>Eukaryota</taxon>
        <taxon>Sar</taxon>
        <taxon>Stramenopiles</taxon>
        <taxon>Oomycota</taxon>
        <taxon>Peronosporomycetes</taxon>
        <taxon>Peronosporales</taxon>
        <taxon>Peronosporaceae</taxon>
        <taxon>Bremia</taxon>
    </lineage>
</organism>
<dbReference type="OrthoDB" id="5954308at2759"/>
<protein>
    <submittedName>
        <fullName evidence="4">Uncharacterized protein</fullName>
    </submittedName>
</protein>
<feature type="compositionally biased region" description="Acidic residues" evidence="2">
    <location>
        <begin position="401"/>
        <end position="410"/>
    </location>
</feature>
<dbReference type="RefSeq" id="XP_067816797.1">
    <property type="nucleotide sequence ID" value="XM_067964036.1"/>
</dbReference>
<evidence type="ECO:0000313" key="5">
    <source>
        <dbReference type="Proteomes" id="UP000294530"/>
    </source>
</evidence>
<evidence type="ECO:0000313" key="4">
    <source>
        <dbReference type="EMBL" id="TDH67298.1"/>
    </source>
</evidence>
<evidence type="ECO:0000256" key="1">
    <source>
        <dbReference type="SAM" id="Coils"/>
    </source>
</evidence>
<feature type="coiled-coil region" evidence="1">
    <location>
        <begin position="293"/>
        <end position="320"/>
    </location>
</feature>
<dbReference type="InterPro" id="IPR013901">
    <property type="entry name" value="Anthrone_oxy"/>
</dbReference>
<dbReference type="KEGG" id="blac:94349707"/>
<feature type="transmembrane region" description="Helical" evidence="3">
    <location>
        <begin position="88"/>
        <end position="106"/>
    </location>
</feature>
<dbReference type="GeneID" id="94349707"/>
<dbReference type="AlphaFoldDB" id="A0A976FIL1"/>
<dbReference type="PANTHER" id="PTHR36535">
    <property type="entry name" value="YALI0E30327P"/>
    <property type="match status" value="1"/>
</dbReference>
<gene>
    <name evidence="4" type="ORF">CCR75_005962</name>
</gene>
<keyword evidence="1" id="KW-0175">Coiled coil</keyword>
<proteinExistence type="predicted"/>
<feature type="transmembrane region" description="Helical" evidence="3">
    <location>
        <begin position="7"/>
        <end position="31"/>
    </location>
</feature>
<keyword evidence="5" id="KW-1185">Reference proteome</keyword>
<feature type="compositionally biased region" description="Basic and acidic residues" evidence="2">
    <location>
        <begin position="411"/>
        <end position="422"/>
    </location>
</feature>
<dbReference type="EMBL" id="SHOA02000013">
    <property type="protein sequence ID" value="TDH67298.1"/>
    <property type="molecule type" value="Genomic_DNA"/>
</dbReference>
<name>A0A976FIL1_BRELC</name>
<dbReference type="Pfam" id="PF08592">
    <property type="entry name" value="Anthrone_oxy"/>
    <property type="match status" value="1"/>
</dbReference>
<keyword evidence="3" id="KW-1133">Transmembrane helix</keyword>
<feature type="region of interest" description="Disordered" evidence="2">
    <location>
        <begin position="377"/>
        <end position="432"/>
    </location>
</feature>
<sequence>MGIDAEALAQVAATGLAGIFSGASIYITVAQHPALIEMDALVFQAPFFRRMYFYAARMQGPLAVGSSLSALFVAWLQSQRGSYAGMPRLWLTSGCLIGSIVPFTMLKMLALNNKLVDSKCCAQHSQSWMREMLQRWGKLHAVRSSASVVAFFGMLVAMACDGDRIRARIQELRCFSDLIVENAHQLLLLLSTSAQKVHTEVTKILQRIYAFLFATAPSRIYQATVDSSRWLAGLLKDVRYESIRSEPFASGNSSLATDMPSLEGVRLSEAFTAEDISSSHSLETACKNYMDRCKSLEHANVSLAKQVEELREQLKVARVDVFQTQQTPEQDVTMLQARNDDHLGRIHEFLENLNDRHPSKFLESVSAECGPHATMINNPREGLATAPTGKKSSPNESFRENEEDVNEVDELVNRSEPARLERQQSTQHSMDRQYSRCSLIPVSSVTATSKYEDCDYQQLTKLRSSEEQSDNWYRHALRSLNGKRKQRGYEHNLKAQSADKLGLVATTPHAAWKEAPFDDDQEFVRLLSVAKDGDDSTWYRQALQHLKNERKDRASLGDCDSLASTDPIYE</sequence>
<keyword evidence="3" id="KW-0472">Membrane</keyword>
<accession>A0A976FIL1</accession>
<comment type="caution">
    <text evidence="4">The sequence shown here is derived from an EMBL/GenBank/DDBJ whole genome shotgun (WGS) entry which is preliminary data.</text>
</comment>